<dbReference type="InterPro" id="IPR004099">
    <property type="entry name" value="Pyr_nucl-diS_OxRdtase_dimer"/>
</dbReference>
<protein>
    <submittedName>
        <fullName evidence="9">NADH oxidase</fullName>
    </submittedName>
</protein>
<dbReference type="EMBL" id="JAPDFW010000130">
    <property type="protein sequence ID" value="KAJ5067288.1"/>
    <property type="molecule type" value="Genomic_DNA"/>
</dbReference>
<evidence type="ECO:0000259" key="7">
    <source>
        <dbReference type="Pfam" id="PF02852"/>
    </source>
</evidence>
<evidence type="ECO:0000256" key="4">
    <source>
        <dbReference type="ARBA" id="ARBA00022827"/>
    </source>
</evidence>
<proteinExistence type="inferred from homology"/>
<keyword evidence="6" id="KW-0676">Redox-active center</keyword>
<keyword evidence="5" id="KW-0560">Oxidoreductase</keyword>
<keyword evidence="4" id="KW-0274">FAD</keyword>
<evidence type="ECO:0000256" key="3">
    <source>
        <dbReference type="ARBA" id="ARBA00022630"/>
    </source>
</evidence>
<dbReference type="InterPro" id="IPR050260">
    <property type="entry name" value="FAD-bd_OxRdtase"/>
</dbReference>
<keyword evidence="10" id="KW-1185">Reference proteome</keyword>
<evidence type="ECO:0000259" key="8">
    <source>
        <dbReference type="Pfam" id="PF07992"/>
    </source>
</evidence>
<comment type="cofactor">
    <cofactor evidence="1">
        <name>FAD</name>
        <dbReference type="ChEBI" id="CHEBI:57692"/>
    </cofactor>
</comment>
<feature type="domain" description="Pyridine nucleotide-disulphide oxidoreductase dimerisation" evidence="7">
    <location>
        <begin position="292"/>
        <end position="391"/>
    </location>
</feature>
<sequence length="413" mass="45508">MSNKRDLIIIGGGPGGVTCANVVKNWGKSMGKELSIMMIKEEERLVNRCSMPYGMDYKKPYEDFLIAQSHFTNAAELKIDTVTKILPEESQSYLAKARDLAEHAEKKKVAVIGAGYIGVEVAASFINLGFDVTLVEMLPHAMQLTTDSEFIEIIEKELIDNKINLKLGQKLTGFVKSEKNPENVSHIILDSEEKIEVDFVVLSIGVRPNTKLAADCGIEVTRQGIVTNNNLQTKYPNIYALGDATQKKSLITQKPIVSQFATSAVFMAKVVAMNVLGTKKECKGVINSYCTKIFSWGIGGAGLTEEQAKAEGFDYVVGFSKIDDKYPMLNPSPVTTKMIFNKKDMKLIGGCAMKKGTSAAHLSDWFSLSIQNGMTIESIMDFQYSTHPELNARPSQNMYVAAAQNALMKLQKK</sequence>
<dbReference type="Gene3D" id="3.30.390.30">
    <property type="match status" value="1"/>
</dbReference>
<dbReference type="SUPFAM" id="SSF51905">
    <property type="entry name" value="FAD/NAD(P)-binding domain"/>
    <property type="match status" value="2"/>
</dbReference>
<gene>
    <name evidence="9" type="ORF">M0811_13066</name>
</gene>
<keyword evidence="3" id="KW-0285">Flavoprotein</keyword>
<reference evidence="9" key="1">
    <citation type="submission" date="2022-10" db="EMBL/GenBank/DDBJ databases">
        <title>Novel sulphate-reducing endosymbionts in the free-living metamonad Anaeramoeba.</title>
        <authorList>
            <person name="Jerlstrom-Hultqvist J."/>
            <person name="Cepicka I."/>
            <person name="Gallot-Lavallee L."/>
            <person name="Salas-Leiva D."/>
            <person name="Curtis B.A."/>
            <person name="Zahonova K."/>
            <person name="Pipaliya S."/>
            <person name="Dacks J."/>
            <person name="Roger A.J."/>
        </authorList>
    </citation>
    <scope>NUCLEOTIDE SEQUENCE</scope>
    <source>
        <strain evidence="9">BMAN</strain>
    </source>
</reference>
<dbReference type="OrthoDB" id="432169at2759"/>
<dbReference type="Pfam" id="PF02852">
    <property type="entry name" value="Pyr_redox_dim"/>
    <property type="match status" value="1"/>
</dbReference>
<dbReference type="InterPro" id="IPR016156">
    <property type="entry name" value="FAD/NAD-linked_Rdtase_dimer_sf"/>
</dbReference>
<evidence type="ECO:0000256" key="2">
    <source>
        <dbReference type="ARBA" id="ARBA00009130"/>
    </source>
</evidence>
<feature type="domain" description="FAD/NAD(P)-binding" evidence="8">
    <location>
        <begin position="91"/>
        <end position="248"/>
    </location>
</feature>
<comment type="caution">
    <text evidence="9">The sequence shown here is derived from an EMBL/GenBank/DDBJ whole genome shotgun (WGS) entry which is preliminary data.</text>
</comment>
<evidence type="ECO:0000256" key="5">
    <source>
        <dbReference type="ARBA" id="ARBA00023002"/>
    </source>
</evidence>
<dbReference type="SUPFAM" id="SSF55424">
    <property type="entry name" value="FAD/NAD-linked reductases, dimerisation (C-terminal) domain"/>
    <property type="match status" value="1"/>
</dbReference>
<name>A0A9Q0R5I1_ANAIG</name>
<dbReference type="PANTHER" id="PTHR43429">
    <property type="entry name" value="PYRIDINE NUCLEOTIDE-DISULFIDE OXIDOREDUCTASE DOMAIN-CONTAINING"/>
    <property type="match status" value="1"/>
</dbReference>
<dbReference type="PANTHER" id="PTHR43429:SF1">
    <property type="entry name" value="NAD(P)H SULFUR OXIDOREDUCTASE (COA-DEPENDENT)"/>
    <property type="match status" value="1"/>
</dbReference>
<dbReference type="Proteomes" id="UP001149090">
    <property type="component" value="Unassembled WGS sequence"/>
</dbReference>
<dbReference type="PRINTS" id="PR00368">
    <property type="entry name" value="FADPNR"/>
</dbReference>
<comment type="similarity">
    <text evidence="2">Belongs to the class-III pyridine nucleotide-disulfide oxidoreductase family.</text>
</comment>
<evidence type="ECO:0000256" key="6">
    <source>
        <dbReference type="ARBA" id="ARBA00023284"/>
    </source>
</evidence>
<evidence type="ECO:0000313" key="9">
    <source>
        <dbReference type="EMBL" id="KAJ5067288.1"/>
    </source>
</evidence>
<dbReference type="InterPro" id="IPR023753">
    <property type="entry name" value="FAD/NAD-binding_dom"/>
</dbReference>
<dbReference type="AlphaFoldDB" id="A0A9Q0R5I1"/>
<evidence type="ECO:0000313" key="10">
    <source>
        <dbReference type="Proteomes" id="UP001149090"/>
    </source>
</evidence>
<accession>A0A9Q0R5I1</accession>
<dbReference type="GO" id="GO:0016491">
    <property type="term" value="F:oxidoreductase activity"/>
    <property type="evidence" value="ECO:0007669"/>
    <property type="project" value="UniProtKB-KW"/>
</dbReference>
<organism evidence="9 10">
    <name type="scientific">Anaeramoeba ignava</name>
    <name type="common">Anaerobic marine amoeba</name>
    <dbReference type="NCBI Taxonomy" id="1746090"/>
    <lineage>
        <taxon>Eukaryota</taxon>
        <taxon>Metamonada</taxon>
        <taxon>Anaeramoebidae</taxon>
        <taxon>Anaeramoeba</taxon>
    </lineage>
</organism>
<dbReference type="InterPro" id="IPR036188">
    <property type="entry name" value="FAD/NAD-bd_sf"/>
</dbReference>
<dbReference type="Gene3D" id="3.50.50.60">
    <property type="entry name" value="FAD/NAD(P)-binding domain"/>
    <property type="match status" value="3"/>
</dbReference>
<dbReference type="Pfam" id="PF07992">
    <property type="entry name" value="Pyr_redox_2"/>
    <property type="match status" value="1"/>
</dbReference>
<evidence type="ECO:0000256" key="1">
    <source>
        <dbReference type="ARBA" id="ARBA00001974"/>
    </source>
</evidence>